<evidence type="ECO:0000313" key="2">
    <source>
        <dbReference type="Proteomes" id="UP000070250"/>
    </source>
</evidence>
<keyword evidence="2" id="KW-1185">Reference proteome</keyword>
<dbReference type="STRING" id="465721.ACG33_14995"/>
<dbReference type="AlphaFoldDB" id="A0A127FEI6"/>
<proteinExistence type="predicted"/>
<organism evidence="1 2">
    <name type="scientific">Steroidobacter denitrificans</name>
    <dbReference type="NCBI Taxonomy" id="465721"/>
    <lineage>
        <taxon>Bacteria</taxon>
        <taxon>Pseudomonadati</taxon>
        <taxon>Pseudomonadota</taxon>
        <taxon>Gammaproteobacteria</taxon>
        <taxon>Steroidobacterales</taxon>
        <taxon>Steroidobacteraceae</taxon>
        <taxon>Steroidobacter</taxon>
    </lineage>
</organism>
<evidence type="ECO:0000313" key="1">
    <source>
        <dbReference type="EMBL" id="AMN48380.1"/>
    </source>
</evidence>
<reference evidence="1 2" key="1">
    <citation type="submission" date="2015-06" db="EMBL/GenBank/DDBJ databases">
        <title>A Comprehensive Approach to Explore the Metabolic and Phylogenetic Diversity of Bacterial Steroid Degradation in the Environment: Testosterone as an Example.</title>
        <authorList>
            <person name="Yang F.-C."/>
            <person name="Chen Y.-L."/>
            <person name="Yu C.-P."/>
            <person name="Tang S.-L."/>
            <person name="Wang P.-H."/>
            <person name="Ismail W."/>
            <person name="Wang C.-H."/>
            <person name="Yang C.-Y."/>
            <person name="Chiang Y.-R."/>
        </authorList>
    </citation>
    <scope>NUCLEOTIDE SEQUENCE [LARGE SCALE GENOMIC DNA]</scope>
    <source>
        <strain evidence="1 2">DSM 18526</strain>
    </source>
</reference>
<dbReference type="Pfam" id="PF11219">
    <property type="entry name" value="DUF3014"/>
    <property type="match status" value="1"/>
</dbReference>
<sequence>MYWTLPIVVVIGLLVALYYGRKERAIPEPVVQETPLARNDEPLIQHPISEESGQTQSMPSLANSDHDVQASLDGLFGSSIDAFLIPQNLIRRFVVTVDNLPRKKVALQLRPLKPVPGELVTSNDLQGRELTLSAENYVRYTPVVDLLRKADAAQLTALYRRYYPLFQEAYGDLGYPDAYFNDRLVEVIDHLLATPEIDGPIHLTRPSVYYQFADPALEERSEGQKLLLRMGSSNAAVIKDMLRELREEVTTPVNPPAP</sequence>
<name>A0A127FEI6_STEDE</name>
<dbReference type="KEGG" id="sdf:ACG33_14995"/>
<dbReference type="InterPro" id="IPR021382">
    <property type="entry name" value="DUF3014"/>
</dbReference>
<dbReference type="PATRIC" id="fig|465721.4.peg.3204"/>
<evidence type="ECO:0008006" key="3">
    <source>
        <dbReference type="Google" id="ProtNLM"/>
    </source>
</evidence>
<dbReference type="Proteomes" id="UP000070250">
    <property type="component" value="Chromosome"/>
</dbReference>
<dbReference type="EMBL" id="CP011971">
    <property type="protein sequence ID" value="AMN48380.1"/>
    <property type="molecule type" value="Genomic_DNA"/>
</dbReference>
<accession>A0A127FEI6</accession>
<protein>
    <recommendedName>
        <fullName evidence="3">DUF3014 domain-containing protein</fullName>
    </recommendedName>
</protein>
<gene>
    <name evidence="1" type="ORF">ACG33_14995</name>
</gene>